<accession>A0A0L0EXT7</accession>
<name>A0A0L0EXT7_9EUKA</name>
<dbReference type="STRING" id="667725.A0A0L0EXT7"/>
<dbReference type="PROSITE" id="PS51834">
    <property type="entry name" value="DENN_FLCN_SMCR8"/>
    <property type="match status" value="1"/>
</dbReference>
<organism evidence="2 3">
    <name type="scientific">Sphaeroforma arctica JP610</name>
    <dbReference type="NCBI Taxonomy" id="667725"/>
    <lineage>
        <taxon>Eukaryota</taxon>
        <taxon>Ichthyosporea</taxon>
        <taxon>Ichthyophonida</taxon>
        <taxon>Sphaeroforma</taxon>
    </lineage>
</organism>
<evidence type="ECO:0000313" key="2">
    <source>
        <dbReference type="EMBL" id="KNC69292.1"/>
    </source>
</evidence>
<dbReference type="OrthoDB" id="5599713at2759"/>
<feature type="domain" description="UDENN FLCN/SMCR8-type" evidence="1">
    <location>
        <begin position="15"/>
        <end position="91"/>
    </location>
</feature>
<proteinExistence type="predicted"/>
<dbReference type="Proteomes" id="UP000054560">
    <property type="component" value="Unassembled WGS sequence"/>
</dbReference>
<dbReference type="InterPro" id="IPR037521">
    <property type="entry name" value="FLCN/SMCR8_DENN"/>
</dbReference>
<dbReference type="GO" id="GO:0005096">
    <property type="term" value="F:GTPase activator activity"/>
    <property type="evidence" value="ECO:0007669"/>
    <property type="project" value="InterPro"/>
</dbReference>
<reference evidence="2 3" key="1">
    <citation type="submission" date="2011-02" db="EMBL/GenBank/DDBJ databases">
        <title>The Genome Sequence of Sphaeroforma arctica JP610.</title>
        <authorList>
            <consortium name="The Broad Institute Genome Sequencing Platform"/>
            <person name="Russ C."/>
            <person name="Cuomo C."/>
            <person name="Young S.K."/>
            <person name="Zeng Q."/>
            <person name="Gargeya S."/>
            <person name="Alvarado L."/>
            <person name="Berlin A."/>
            <person name="Chapman S.B."/>
            <person name="Chen Z."/>
            <person name="Freedman E."/>
            <person name="Gellesch M."/>
            <person name="Goldberg J."/>
            <person name="Griggs A."/>
            <person name="Gujja S."/>
            <person name="Heilman E."/>
            <person name="Heiman D."/>
            <person name="Howarth C."/>
            <person name="Mehta T."/>
            <person name="Neiman D."/>
            <person name="Pearson M."/>
            <person name="Roberts A."/>
            <person name="Saif S."/>
            <person name="Shea T."/>
            <person name="Shenoy N."/>
            <person name="Sisk P."/>
            <person name="Stolte C."/>
            <person name="Sykes S."/>
            <person name="White J."/>
            <person name="Yandava C."/>
            <person name="Burger G."/>
            <person name="Gray M.W."/>
            <person name="Holland P.W.H."/>
            <person name="King N."/>
            <person name="Lang F.B.F."/>
            <person name="Roger A.J."/>
            <person name="Ruiz-Trillo I."/>
            <person name="Haas B."/>
            <person name="Nusbaum C."/>
            <person name="Birren B."/>
        </authorList>
    </citation>
    <scope>NUCLEOTIDE SEQUENCE [LARGE SCALE GENOMIC DNA]</scope>
    <source>
        <strain evidence="2 3">JP610</strain>
    </source>
</reference>
<evidence type="ECO:0000313" key="3">
    <source>
        <dbReference type="Proteomes" id="UP000054560"/>
    </source>
</evidence>
<dbReference type="PANTHER" id="PTHR31441">
    <property type="entry name" value="FOLLICULIN FAMILY MEMBER"/>
    <property type="match status" value="1"/>
</dbReference>
<dbReference type="eggNOG" id="KOG3715">
    <property type="taxonomic scope" value="Eukaryota"/>
</dbReference>
<dbReference type="GO" id="GO:0000122">
    <property type="term" value="P:negative regulation of transcription by RNA polymerase II"/>
    <property type="evidence" value="ECO:0007669"/>
    <property type="project" value="TreeGrafter"/>
</dbReference>
<dbReference type="GO" id="GO:1904263">
    <property type="term" value="P:positive regulation of TORC1 signaling"/>
    <property type="evidence" value="ECO:0007669"/>
    <property type="project" value="TreeGrafter"/>
</dbReference>
<sequence>MSLLSNSVQRCNACNLLRPNCPGYFSKDSGTGVEYVSTPAPLNSKLFTIVRKVCVRSLSIEMLPGREGPAVFGDTQNGYVLQYQFTLKDPQ</sequence>
<keyword evidence="3" id="KW-1185">Reference proteome</keyword>
<dbReference type="InterPro" id="IPR021713">
    <property type="entry name" value="Folliculin"/>
</dbReference>
<protein>
    <recommendedName>
        <fullName evidence="1">UDENN FLCN/SMCR8-type domain-containing protein</fullName>
    </recommendedName>
</protein>
<gene>
    <name evidence="2" type="ORF">SARC_18199</name>
</gene>
<dbReference type="InterPro" id="IPR037520">
    <property type="entry name" value="Folliculin/SMCR8_longin"/>
</dbReference>
<dbReference type="AlphaFoldDB" id="A0A0L0EXT7"/>
<dbReference type="GO" id="GO:0005829">
    <property type="term" value="C:cytosol"/>
    <property type="evidence" value="ECO:0007669"/>
    <property type="project" value="TreeGrafter"/>
</dbReference>
<dbReference type="Pfam" id="PF11704">
    <property type="entry name" value="Folliculin"/>
    <property type="match status" value="1"/>
</dbReference>
<dbReference type="EMBL" id="KQ256052">
    <property type="protein sequence ID" value="KNC69292.1"/>
    <property type="molecule type" value="Genomic_DNA"/>
</dbReference>
<dbReference type="PANTHER" id="PTHR31441:SF2">
    <property type="entry name" value="FOLLICULIN"/>
    <property type="match status" value="1"/>
</dbReference>
<evidence type="ECO:0000259" key="1">
    <source>
        <dbReference type="PROSITE" id="PS51834"/>
    </source>
</evidence>
<dbReference type="GeneID" id="25918703"/>
<dbReference type="RefSeq" id="XP_014143194.1">
    <property type="nucleotide sequence ID" value="XM_014287719.1"/>
</dbReference>
<feature type="non-terminal residue" evidence="2">
    <location>
        <position position="91"/>
    </location>
</feature>